<dbReference type="InterPro" id="IPR022384">
    <property type="entry name" value="FormiminoTrfase_cat_dom_sf"/>
</dbReference>
<evidence type="ECO:0000256" key="1">
    <source>
        <dbReference type="ARBA" id="ARBA00012252"/>
    </source>
</evidence>
<evidence type="ECO:0000259" key="3">
    <source>
        <dbReference type="SMART" id="SM01221"/>
    </source>
</evidence>
<dbReference type="PANTHER" id="PTHR12234:SF1">
    <property type="entry name" value="FORMIMINOTRANSFERASE N-TERMINAL SUBDOMAIN-CONTAINING PROTEIN"/>
    <property type="match status" value="1"/>
</dbReference>
<evidence type="ECO:0000313" key="6">
    <source>
        <dbReference type="Proteomes" id="UP001489004"/>
    </source>
</evidence>
<dbReference type="InterPro" id="IPR012886">
    <property type="entry name" value="Formiminotransferase_N"/>
</dbReference>
<dbReference type="Proteomes" id="UP001489004">
    <property type="component" value="Unassembled WGS sequence"/>
</dbReference>
<feature type="domain" description="Formiminotransferase C-terminal subdomain" evidence="3">
    <location>
        <begin position="193"/>
        <end position="290"/>
    </location>
</feature>
<dbReference type="Gene3D" id="3.30.990.10">
    <property type="entry name" value="Formiminotransferase, N-terminal subdomain"/>
    <property type="match status" value="1"/>
</dbReference>
<comment type="caution">
    <text evidence="5">The sequence shown here is derived from an EMBL/GenBank/DDBJ whole genome shotgun (WGS) entry which is preliminary data.</text>
</comment>
<dbReference type="InterPro" id="IPR013802">
    <property type="entry name" value="Formiminotransferase_C"/>
</dbReference>
<dbReference type="SMART" id="SM01221">
    <property type="entry name" value="FTCD"/>
    <property type="match status" value="1"/>
</dbReference>
<dbReference type="PROSITE" id="PS51257">
    <property type="entry name" value="PROKAR_LIPOPROTEIN"/>
    <property type="match status" value="1"/>
</dbReference>
<dbReference type="InterPro" id="IPR051623">
    <property type="entry name" value="FTCD"/>
</dbReference>
<dbReference type="PANTHER" id="PTHR12234">
    <property type="entry name" value="FORMIMINOTRANSFERASE-CYCLODEAMINASE"/>
    <property type="match status" value="1"/>
</dbReference>
<evidence type="ECO:0000313" key="5">
    <source>
        <dbReference type="EMBL" id="KAK9807717.1"/>
    </source>
</evidence>
<reference evidence="5 6" key="1">
    <citation type="journal article" date="2024" name="Nat. Commun.">
        <title>Phylogenomics reveals the evolutionary origins of lichenization in chlorophyte algae.</title>
        <authorList>
            <person name="Puginier C."/>
            <person name="Libourel C."/>
            <person name="Otte J."/>
            <person name="Skaloud P."/>
            <person name="Haon M."/>
            <person name="Grisel S."/>
            <person name="Petersen M."/>
            <person name="Berrin J.G."/>
            <person name="Delaux P.M."/>
            <person name="Dal Grande F."/>
            <person name="Keller J."/>
        </authorList>
    </citation>
    <scope>NUCLEOTIDE SEQUENCE [LARGE SCALE GENOMIC DNA]</scope>
    <source>
        <strain evidence="5 6">SAG 2043</strain>
    </source>
</reference>
<organism evidence="5 6">
    <name type="scientific">[Myrmecia] bisecta</name>
    <dbReference type="NCBI Taxonomy" id="41462"/>
    <lineage>
        <taxon>Eukaryota</taxon>
        <taxon>Viridiplantae</taxon>
        <taxon>Chlorophyta</taxon>
        <taxon>core chlorophytes</taxon>
        <taxon>Trebouxiophyceae</taxon>
        <taxon>Trebouxiales</taxon>
        <taxon>Trebouxiaceae</taxon>
        <taxon>Myrmecia</taxon>
    </lineage>
</organism>
<dbReference type="SMART" id="SM01222">
    <property type="entry name" value="FTCD_N"/>
    <property type="match status" value="1"/>
</dbReference>
<dbReference type="EC" id="2.1.2.5" evidence="1"/>
<evidence type="ECO:0000259" key="4">
    <source>
        <dbReference type="SMART" id="SM01222"/>
    </source>
</evidence>
<name>A0AAW1PI28_9CHLO</name>
<dbReference type="GO" id="GO:0005542">
    <property type="term" value="F:folic acid binding"/>
    <property type="evidence" value="ECO:0007669"/>
    <property type="project" value="InterPro"/>
</dbReference>
<dbReference type="Pfam" id="PF07837">
    <property type="entry name" value="FTCD_N"/>
    <property type="match status" value="1"/>
</dbReference>
<dbReference type="EMBL" id="JALJOR010000012">
    <property type="protein sequence ID" value="KAK9807717.1"/>
    <property type="molecule type" value="Genomic_DNA"/>
</dbReference>
<accession>A0AAW1PI28</accession>
<dbReference type="Gene3D" id="3.30.70.670">
    <property type="entry name" value="Formiminotransferase, C-terminal subdomain"/>
    <property type="match status" value="1"/>
</dbReference>
<dbReference type="SUPFAM" id="SSF55116">
    <property type="entry name" value="Formiminotransferase domain of formiminotransferase-cyclodeaminase"/>
    <property type="match status" value="2"/>
</dbReference>
<keyword evidence="6" id="KW-1185">Reference proteome</keyword>
<gene>
    <name evidence="5" type="ORF">WJX72_007104</name>
</gene>
<dbReference type="AlphaFoldDB" id="A0AAW1PI28"/>
<keyword evidence="2" id="KW-0808">Transferase</keyword>
<dbReference type="InterPro" id="IPR037070">
    <property type="entry name" value="Formiminotransferase_C_sf"/>
</dbReference>
<feature type="domain" description="Formiminotransferase N-terminal subdomain" evidence="4">
    <location>
        <begin position="31"/>
        <end position="192"/>
    </location>
</feature>
<sequence>MRAYASSRLPLASILATRSATTAPTSSLAAAVLACNVYVSEGRTQAVIDNVEAAAKSVRGVLLANTFVDAPYNRTGLTLVSTIPSQLCLAAAAVAQTALQLIDLRKHAASHPRVGVVDHISVHPLRHALSPSQARGHRQLADIRRSLGYFRPTSSTHWMGALSMDSLAACPPDEGPSMVSQAAGIVTIGAIPWLVNYNIPVSGASLTDARQLARAISERGGGLPGVQAMALQHEHSLEVACNLQDPDVSPAEMVQAHANKLGQRLGLTVGVGYRIGKTPEELIQLASVSRDL</sequence>
<proteinExistence type="predicted"/>
<dbReference type="GO" id="GO:0030409">
    <property type="term" value="F:glutamate formimidoyltransferase activity"/>
    <property type="evidence" value="ECO:0007669"/>
    <property type="project" value="UniProtKB-EC"/>
</dbReference>
<protein>
    <recommendedName>
        <fullName evidence="1">glutamate formimidoyltransferase</fullName>
        <ecNumber evidence="1">2.1.2.5</ecNumber>
    </recommendedName>
</protein>
<dbReference type="InterPro" id="IPR037064">
    <property type="entry name" value="Formiminotransferase_N_sf"/>
</dbReference>
<evidence type="ECO:0000256" key="2">
    <source>
        <dbReference type="ARBA" id="ARBA00022679"/>
    </source>
</evidence>